<dbReference type="Pfam" id="PF00246">
    <property type="entry name" value="Peptidase_M14"/>
    <property type="match status" value="1"/>
</dbReference>
<evidence type="ECO:0000256" key="12">
    <source>
        <dbReference type="PROSITE-ProRule" id="PRU01379"/>
    </source>
</evidence>
<dbReference type="PANTHER" id="PTHR11705">
    <property type="entry name" value="PROTEASE FAMILY M14 CARBOXYPEPTIDASE A,B"/>
    <property type="match status" value="1"/>
</dbReference>
<evidence type="ECO:0000256" key="5">
    <source>
        <dbReference type="ARBA" id="ARBA00022723"/>
    </source>
</evidence>
<dbReference type="AlphaFoldDB" id="A0A3S0JWM4"/>
<dbReference type="Gene3D" id="3.40.630.10">
    <property type="entry name" value="Zn peptidases"/>
    <property type="match status" value="1"/>
</dbReference>
<dbReference type="InterPro" id="IPR057246">
    <property type="entry name" value="CARBOXYPEPT_ZN_1"/>
</dbReference>
<feature type="region of interest" description="Disordered" evidence="13">
    <location>
        <begin position="62"/>
        <end position="100"/>
    </location>
</feature>
<dbReference type="SMART" id="SM00631">
    <property type="entry name" value="Zn_pept"/>
    <property type="match status" value="1"/>
</dbReference>
<evidence type="ECO:0000256" key="2">
    <source>
        <dbReference type="ARBA" id="ARBA00005988"/>
    </source>
</evidence>
<dbReference type="GO" id="GO:0008270">
    <property type="term" value="F:zinc ion binding"/>
    <property type="evidence" value="ECO:0007669"/>
    <property type="project" value="InterPro"/>
</dbReference>
<evidence type="ECO:0000256" key="3">
    <source>
        <dbReference type="ARBA" id="ARBA00022645"/>
    </source>
</evidence>
<gene>
    <name evidence="15" type="ORF">EKG35_10090</name>
</gene>
<proteinExistence type="inferred from homology"/>
<evidence type="ECO:0000256" key="4">
    <source>
        <dbReference type="ARBA" id="ARBA00022670"/>
    </source>
</evidence>
<feature type="active site" description="Proton donor/acceptor" evidence="12">
    <location>
        <position position="508"/>
    </location>
</feature>
<dbReference type="GO" id="GO:0004181">
    <property type="term" value="F:metallocarboxypeptidase activity"/>
    <property type="evidence" value="ECO:0007669"/>
    <property type="project" value="InterPro"/>
</dbReference>
<keyword evidence="8" id="KW-0862">Zinc</keyword>
<evidence type="ECO:0000256" key="13">
    <source>
        <dbReference type="SAM" id="MobiDB-lite"/>
    </source>
</evidence>
<dbReference type="Proteomes" id="UP000276349">
    <property type="component" value="Unassembled WGS sequence"/>
</dbReference>
<dbReference type="PRINTS" id="PR00765">
    <property type="entry name" value="CRBOXYPTASEA"/>
</dbReference>
<evidence type="ECO:0000256" key="1">
    <source>
        <dbReference type="ARBA" id="ARBA00001947"/>
    </source>
</evidence>
<keyword evidence="16" id="KW-1185">Reference proteome</keyword>
<feature type="compositionally biased region" description="Polar residues" evidence="13">
    <location>
        <begin position="69"/>
        <end position="92"/>
    </location>
</feature>
<evidence type="ECO:0000256" key="6">
    <source>
        <dbReference type="ARBA" id="ARBA00022729"/>
    </source>
</evidence>
<dbReference type="OrthoDB" id="9802862at2"/>
<evidence type="ECO:0000256" key="8">
    <source>
        <dbReference type="ARBA" id="ARBA00022833"/>
    </source>
</evidence>
<reference evidence="15 16" key="1">
    <citation type="submission" date="2018-12" db="EMBL/GenBank/DDBJ databases">
        <authorList>
            <person name="Yu L."/>
        </authorList>
    </citation>
    <scope>NUCLEOTIDE SEQUENCE [LARGE SCALE GENOMIC DNA]</scope>
    <source>
        <strain evidence="15 16">S5H2222</strain>
    </source>
</reference>
<comment type="caution">
    <text evidence="15">The sequence shown here is derived from an EMBL/GenBank/DDBJ whole genome shotgun (WGS) entry which is preliminary data.</text>
</comment>
<dbReference type="EMBL" id="RXNR01000024">
    <property type="protein sequence ID" value="RTQ93000.1"/>
    <property type="molecule type" value="Genomic_DNA"/>
</dbReference>
<evidence type="ECO:0000313" key="15">
    <source>
        <dbReference type="EMBL" id="RTQ93000.1"/>
    </source>
</evidence>
<dbReference type="PANTHER" id="PTHR11705:SF143">
    <property type="entry name" value="SLL0236 PROTEIN"/>
    <property type="match status" value="1"/>
</dbReference>
<evidence type="ECO:0000259" key="14">
    <source>
        <dbReference type="PROSITE" id="PS52035"/>
    </source>
</evidence>
<dbReference type="PROSITE" id="PS00132">
    <property type="entry name" value="CARBOXYPEPT_ZN_1"/>
    <property type="match status" value="1"/>
</dbReference>
<accession>A0A3S0JWM4</accession>
<dbReference type="EC" id="3.4.17.18" evidence="11"/>
<dbReference type="SUPFAM" id="SSF53187">
    <property type="entry name" value="Zn-dependent exopeptidases"/>
    <property type="match status" value="1"/>
</dbReference>
<keyword evidence="7" id="KW-0378">Hydrolase</keyword>
<evidence type="ECO:0000256" key="10">
    <source>
        <dbReference type="ARBA" id="ARBA00050859"/>
    </source>
</evidence>
<keyword evidence="6" id="KW-0732">Signal</keyword>
<keyword evidence="9" id="KW-0482">Metalloprotease</keyword>
<comment type="cofactor">
    <cofactor evidence="1">
        <name>Zn(2+)</name>
        <dbReference type="ChEBI" id="CHEBI:29105"/>
    </cofactor>
</comment>
<evidence type="ECO:0000256" key="9">
    <source>
        <dbReference type="ARBA" id="ARBA00023049"/>
    </source>
</evidence>
<dbReference type="PROSITE" id="PS52035">
    <property type="entry name" value="PEPTIDASE_M14"/>
    <property type="match status" value="1"/>
</dbReference>
<organism evidence="15 16">
    <name type="scientific">Lysinibacillus telephonicus</name>
    <dbReference type="NCBI Taxonomy" id="1714840"/>
    <lineage>
        <taxon>Bacteria</taxon>
        <taxon>Bacillati</taxon>
        <taxon>Bacillota</taxon>
        <taxon>Bacilli</taxon>
        <taxon>Bacillales</taxon>
        <taxon>Bacillaceae</taxon>
        <taxon>Lysinibacillus</taxon>
    </lineage>
</organism>
<dbReference type="InterPro" id="IPR000834">
    <property type="entry name" value="Peptidase_M14"/>
</dbReference>
<keyword evidence="4" id="KW-0645">Protease</keyword>
<dbReference type="GO" id="GO:0006508">
    <property type="term" value="P:proteolysis"/>
    <property type="evidence" value="ECO:0007669"/>
    <property type="project" value="UniProtKB-KW"/>
</dbReference>
<dbReference type="FunFam" id="3.40.630.10:FF:000084">
    <property type="entry name" value="Carboxypeptidase B2"/>
    <property type="match status" value="1"/>
</dbReference>
<dbReference type="GO" id="GO:0005615">
    <property type="term" value="C:extracellular space"/>
    <property type="evidence" value="ECO:0007669"/>
    <property type="project" value="TreeGrafter"/>
</dbReference>
<evidence type="ECO:0000256" key="11">
    <source>
        <dbReference type="ARBA" id="ARBA00066554"/>
    </source>
</evidence>
<comment type="similarity">
    <text evidence="2 12">Belongs to the peptidase M14 family.</text>
</comment>
<evidence type="ECO:0000313" key="16">
    <source>
        <dbReference type="Proteomes" id="UP000276349"/>
    </source>
</evidence>
<keyword evidence="5" id="KW-0479">Metal-binding</keyword>
<protein>
    <recommendedName>
        <fullName evidence="11">carboxypeptidase T</fullName>
        <ecNumber evidence="11">3.4.17.18</ecNumber>
    </recommendedName>
</protein>
<comment type="catalytic activity">
    <reaction evidence="10">
        <text>Releases a C-terminal residue, which may be hydrophobic or positively charged.</text>
        <dbReference type="EC" id="3.4.17.18"/>
    </reaction>
</comment>
<feature type="domain" description="Peptidase M14" evidence="14">
    <location>
        <begin position="251"/>
        <end position="541"/>
    </location>
</feature>
<evidence type="ECO:0000256" key="7">
    <source>
        <dbReference type="ARBA" id="ARBA00022801"/>
    </source>
</evidence>
<sequence>MELITLNNYKAILSIFLVFILIFQVSIVSASEIEKSTNSAEVTSSVGLTDEQLNPEIIIDDVSEEQPNKAETSGIPSDQLLNEANEENTYTQPEEEQSLPPEVKEVISPYINGNGKVIQTTPYYLSSSKGFENAGTLEKGTILSPTNVTANFFIVTANKKSFYIPRTALTSTDEETNLEAHIQGNFPRSIVAEIDAPFEDKAGNILGTVAKGEQVNLHMINGSRGVIERFGKRVYVNLVDFYHTNQVEPKKNISYKEMEYYLKVFSNMYPEFTELVKIGSSVQGRALYALKVGTGSKEILMDASLHAREHMTTNVLLEMIDEYTYHYLKGKKFSSMNVKTILSRVSIWFVPMMNPDGVTLVQTRVNASSTTKKLNNGSSNYNRWKANIRGIDLNRNFDGGWEKKASAASPSYKNYKGAKAFSEPESQALRNFVAQHHFKSYISYHSSGSILYYYHYQKSTALTRDLSVAKMIGKATGYKIMSPTGEAGSGASTDWFIMNYRMPGITIEIAPYGGETVVPLKYWDSVWKKNKTIGLLAANEANSR</sequence>
<keyword evidence="3" id="KW-0121">Carboxypeptidase</keyword>
<name>A0A3S0JWM4_9BACI</name>